<dbReference type="InterPro" id="IPR024185">
    <property type="entry name" value="FTHF_cligase-like_sf"/>
</dbReference>
<accession>A0A1L5YCT6</accession>
<dbReference type="GO" id="GO:0035999">
    <property type="term" value="P:tetrahydrofolate interconversion"/>
    <property type="evidence" value="ECO:0007669"/>
    <property type="project" value="TreeGrafter"/>
</dbReference>
<evidence type="ECO:0000256" key="4">
    <source>
        <dbReference type="ARBA" id="ARBA00036539"/>
    </source>
</evidence>
<dbReference type="GO" id="GO:0005524">
    <property type="term" value="F:ATP binding"/>
    <property type="evidence" value="ECO:0007669"/>
    <property type="project" value="UniProtKB-KW"/>
</dbReference>
<evidence type="ECO:0000313" key="8">
    <source>
        <dbReference type="EMBL" id="APP88513.1"/>
    </source>
</evidence>
<evidence type="ECO:0000256" key="3">
    <source>
        <dbReference type="ARBA" id="ARBA00022840"/>
    </source>
</evidence>
<keyword evidence="7" id="KW-0479">Metal-binding</keyword>
<evidence type="ECO:0000313" key="10">
    <source>
        <dbReference type="EMBL" id="BBL86498.1"/>
    </source>
</evidence>
<keyword evidence="2 6" id="KW-0547">Nucleotide-binding</keyword>
<comment type="similarity">
    <text evidence="1 7">Belongs to the 5-formyltetrahydrofolate cyclo-ligase family.</text>
</comment>
<keyword evidence="8" id="KW-0934">Plastid</keyword>
<evidence type="ECO:0000256" key="1">
    <source>
        <dbReference type="ARBA" id="ARBA00010638"/>
    </source>
</evidence>
<dbReference type="Gene3D" id="3.40.50.10420">
    <property type="entry name" value="NagB/RpiA/CoA transferase-like"/>
    <property type="match status" value="1"/>
</dbReference>
<dbReference type="GO" id="GO:0030272">
    <property type="term" value="F:5-formyltetrahydrofolate cyclo-ligase activity"/>
    <property type="evidence" value="ECO:0007669"/>
    <property type="project" value="UniProtKB-EC"/>
</dbReference>
<dbReference type="EC" id="6.3.3.2" evidence="5 7"/>
<dbReference type="EMBL" id="KX897545">
    <property type="protein sequence ID" value="APP88513.1"/>
    <property type="molecule type" value="Genomic_DNA"/>
</dbReference>
<feature type="binding site" evidence="6">
    <location>
        <begin position="126"/>
        <end position="134"/>
    </location>
    <ligand>
        <name>ATP</name>
        <dbReference type="ChEBI" id="CHEBI:30616"/>
    </ligand>
</feature>
<dbReference type="Proteomes" id="UP000503178">
    <property type="component" value="Chromatophore Pltd"/>
</dbReference>
<dbReference type="GO" id="GO:0046872">
    <property type="term" value="F:metal ion binding"/>
    <property type="evidence" value="ECO:0007669"/>
    <property type="project" value="UniProtKB-KW"/>
</dbReference>
<dbReference type="PANTHER" id="PTHR23407">
    <property type="entry name" value="ATPASE INHIBITOR/5-FORMYLTETRAHYDROFOLATE CYCLO-LIGASE"/>
    <property type="match status" value="1"/>
</dbReference>
<dbReference type="PIRSF" id="PIRSF006806">
    <property type="entry name" value="FTHF_cligase"/>
    <property type="match status" value="1"/>
</dbReference>
<feature type="binding site" evidence="6">
    <location>
        <begin position="5"/>
        <end position="9"/>
    </location>
    <ligand>
        <name>ATP</name>
        <dbReference type="ChEBI" id="CHEBI:30616"/>
    </ligand>
</feature>
<comment type="catalytic activity">
    <reaction evidence="4 7">
        <text>(6S)-5-formyl-5,6,7,8-tetrahydrofolate + ATP = (6R)-5,10-methenyltetrahydrofolate + ADP + phosphate</text>
        <dbReference type="Rhea" id="RHEA:10488"/>
        <dbReference type="ChEBI" id="CHEBI:30616"/>
        <dbReference type="ChEBI" id="CHEBI:43474"/>
        <dbReference type="ChEBI" id="CHEBI:57455"/>
        <dbReference type="ChEBI" id="CHEBI:57457"/>
        <dbReference type="ChEBI" id="CHEBI:456216"/>
        <dbReference type="EC" id="6.3.3.2"/>
    </reaction>
</comment>
<dbReference type="EMBL" id="KY124271">
    <property type="protein sequence ID" value="AQX45280.1"/>
    <property type="molecule type" value="Genomic_DNA"/>
</dbReference>
<evidence type="ECO:0000256" key="6">
    <source>
        <dbReference type="PIRSR" id="PIRSR006806-1"/>
    </source>
</evidence>
<dbReference type="GO" id="GO:0009396">
    <property type="term" value="P:folic acid-containing compound biosynthetic process"/>
    <property type="evidence" value="ECO:0007669"/>
    <property type="project" value="TreeGrafter"/>
</dbReference>
<geneLocation type="plastid" evidence="8"/>
<dbReference type="InterPro" id="IPR037171">
    <property type="entry name" value="NagB/RpiA_transferase-like"/>
</dbReference>
<evidence type="ECO:0000256" key="7">
    <source>
        <dbReference type="RuleBase" id="RU361279"/>
    </source>
</evidence>
<dbReference type="AlphaFoldDB" id="A0A1L5YCT6"/>
<dbReference type="EMBL" id="LC490351">
    <property type="protein sequence ID" value="BBL86498.1"/>
    <property type="molecule type" value="Genomic_DNA"/>
</dbReference>
<evidence type="ECO:0000313" key="9">
    <source>
        <dbReference type="EMBL" id="AQX45280.1"/>
    </source>
</evidence>
<dbReference type="NCBIfam" id="TIGR02727">
    <property type="entry name" value="MTHFS_bact"/>
    <property type="match status" value="1"/>
</dbReference>
<keyword evidence="7" id="KW-0460">Magnesium</keyword>
<keyword evidence="11" id="KW-1185">Reference proteome</keyword>
<organism evidence="8">
    <name type="scientific">Paulinella micropora</name>
    <dbReference type="NCBI Taxonomy" id="1928728"/>
    <lineage>
        <taxon>Eukaryota</taxon>
        <taxon>Sar</taxon>
        <taxon>Rhizaria</taxon>
        <taxon>Cercozoa</taxon>
        <taxon>Imbricatea</taxon>
        <taxon>Silicofilosea</taxon>
        <taxon>Euglyphida</taxon>
        <taxon>Paulinellidae</taxon>
        <taxon>Paulinella</taxon>
    </lineage>
</organism>
<dbReference type="Pfam" id="PF01812">
    <property type="entry name" value="5-FTHF_cyc-lig"/>
    <property type="match status" value="1"/>
</dbReference>
<proteinExistence type="inferred from homology"/>
<comment type="cofactor">
    <cofactor evidence="7">
        <name>Mg(2+)</name>
        <dbReference type="ChEBI" id="CHEBI:18420"/>
    </cofactor>
</comment>
<gene>
    <name evidence="10" type="primary">MYN1_Chr_675</name>
    <name evidence="8" type="ORF">PCKR_748</name>
    <name evidence="9" type="ORF">PFK_748</name>
    <name evidence="10" type="ORF">PMYN1_Chma693</name>
</gene>
<feature type="binding site" evidence="6">
    <location>
        <position position="54"/>
    </location>
    <ligand>
        <name>substrate</name>
    </ligand>
</feature>
<evidence type="ECO:0000313" key="11">
    <source>
        <dbReference type="Proteomes" id="UP000503178"/>
    </source>
</evidence>
<name>A0A1L5YCT6_9EUKA</name>
<dbReference type="SUPFAM" id="SSF100950">
    <property type="entry name" value="NagB/RpiA/CoA transferase-like"/>
    <property type="match status" value="1"/>
</dbReference>
<dbReference type="PANTHER" id="PTHR23407:SF1">
    <property type="entry name" value="5-FORMYLTETRAHYDROFOLATE CYCLO-LIGASE"/>
    <property type="match status" value="1"/>
</dbReference>
<protein>
    <recommendedName>
        <fullName evidence="5 7">5-formyltetrahydrofolate cyclo-ligase</fullName>
        <ecNumber evidence="5 7">6.3.3.2</ecNumber>
    </recommendedName>
</protein>
<dbReference type="InterPro" id="IPR002698">
    <property type="entry name" value="FTHF_cligase"/>
</dbReference>
<evidence type="ECO:0000256" key="2">
    <source>
        <dbReference type="ARBA" id="ARBA00022741"/>
    </source>
</evidence>
<reference evidence="10 11" key="2">
    <citation type="submission" date="2019-06" db="EMBL/GenBank/DDBJ databases">
        <title>A hidden player of endosymbiotic evolution: DNA virus triggered massive gene transfer.</title>
        <authorList>
            <person name="Matsuo M."/>
            <person name="Katahata A."/>
            <person name="Tachikawa M."/>
            <person name="Minakuchi Y."/>
            <person name="Noguchi H."/>
            <person name="Toyoda A."/>
            <person name="Fujiyama A."/>
            <person name="Suzuki Y."/>
            <person name="Satoh S."/>
            <person name="Nakayama T."/>
            <person name="Kamikawa R."/>
            <person name="Nomura M."/>
            <person name="Inagaki Y."/>
            <person name="Ishida K."/>
            <person name="Obokata J."/>
        </authorList>
    </citation>
    <scope>NUCLEOTIDE SEQUENCE [LARGE SCALE GENOMIC DNA]</scope>
    <source>
        <strain evidence="10 11">MYN1</strain>
    </source>
</reference>
<reference evidence="8" key="1">
    <citation type="journal article" date="2017" name="Protist">
        <title>Diversity of the Photosynthetic Paulinella Species, with the Description of Paulinella micropora sp. nov. and the Chromatophore Genome Sequence for strain KR01.</title>
        <authorList>
            <person name="Lhee D."/>
            <person name="Yang E.C."/>
            <person name="Kim J.I."/>
            <person name="Nakayama T."/>
            <person name="Zuccarello G."/>
            <person name="Andersen R.A."/>
            <person name="Yoon H.S."/>
        </authorList>
    </citation>
    <scope>NUCLEOTIDE SEQUENCE</scope>
    <source>
        <strain evidence="9">FK01</strain>
        <strain evidence="8">KR01</strain>
    </source>
</reference>
<sequence length="182" mass="20891">MTINKIRVRDEWLHKRCSSTVKRQDLILAKASKELLPLLNKNQWLCLYWPLQGEIDLRGLAQQSNIHVALPVAKKHQLHMHAWYPGYPLYPDDCGFPAPVDQYRLHPSQVGILLAPCLAFDKRGIRLGYGGGYYDRLRSKPDWRSITSIVVASATCQVNQLPAEPWDIPFHGWFTEMGLTML</sequence>
<keyword evidence="3 6" id="KW-0067">ATP-binding</keyword>
<evidence type="ECO:0000256" key="5">
    <source>
        <dbReference type="ARBA" id="ARBA00038966"/>
    </source>
</evidence>